<feature type="non-terminal residue" evidence="2">
    <location>
        <position position="1"/>
    </location>
</feature>
<dbReference type="HOGENOM" id="CLU_044614_9_2_1"/>
<evidence type="ECO:0000256" key="1">
    <source>
        <dbReference type="SAM" id="Phobius"/>
    </source>
</evidence>
<dbReference type="OrthoDB" id="3214103at2759"/>
<gene>
    <name evidence="2" type="ORF">PHLGIDRAFT_38560</name>
</gene>
<feature type="non-terminal residue" evidence="2">
    <location>
        <position position="261"/>
    </location>
</feature>
<keyword evidence="1" id="KW-1133">Transmembrane helix</keyword>
<evidence type="ECO:0000313" key="2">
    <source>
        <dbReference type="EMBL" id="KIP02296.1"/>
    </source>
</evidence>
<keyword evidence="1" id="KW-0472">Membrane</keyword>
<feature type="transmembrane region" description="Helical" evidence="1">
    <location>
        <begin position="156"/>
        <end position="174"/>
    </location>
</feature>
<feature type="transmembrane region" description="Helical" evidence="1">
    <location>
        <begin position="70"/>
        <end position="89"/>
    </location>
</feature>
<dbReference type="AlphaFoldDB" id="A0A0C3RQX1"/>
<dbReference type="Proteomes" id="UP000053257">
    <property type="component" value="Unassembled WGS sequence"/>
</dbReference>
<evidence type="ECO:0000313" key="3">
    <source>
        <dbReference type="Proteomes" id="UP000053257"/>
    </source>
</evidence>
<keyword evidence="1" id="KW-0812">Transmembrane</keyword>
<feature type="transmembrane region" description="Helical" evidence="1">
    <location>
        <begin position="25"/>
        <end position="50"/>
    </location>
</feature>
<name>A0A0C3RQX1_PHLG1</name>
<proteinExistence type="predicted"/>
<feature type="transmembrane region" description="Helical" evidence="1">
    <location>
        <begin position="101"/>
        <end position="126"/>
    </location>
</feature>
<accession>A0A0C3RQX1</accession>
<sequence>GIFVVLMPISTFLLVKRGCNTRNRAIMLVLIWTMFTISTAHWAVHLAFLVTKVKTTVVVNPGSLRATADLMNAIALLNFWISDAVVVWRTWVVCKEEFSKVVLSVVYSCLCFTAIGIMMTITLRIIDNVQTQGQRRVEKKSATDQALDVVQMVSSGFSMLTNLSATSVFGIYAWKYRKFLRENLENKQTTRMERVLLVLVESGAFYTLYTVFSIICSGIRVSIGTIGDVTNPALVHISGFYPTLVITLVTVQGNDSSCTLF</sequence>
<dbReference type="EMBL" id="KN840685">
    <property type="protein sequence ID" value="KIP02296.1"/>
    <property type="molecule type" value="Genomic_DNA"/>
</dbReference>
<reference evidence="2 3" key="1">
    <citation type="journal article" date="2014" name="PLoS Genet.">
        <title>Analysis of the Phlebiopsis gigantea genome, transcriptome and secretome provides insight into its pioneer colonization strategies of wood.</title>
        <authorList>
            <person name="Hori C."/>
            <person name="Ishida T."/>
            <person name="Igarashi K."/>
            <person name="Samejima M."/>
            <person name="Suzuki H."/>
            <person name="Master E."/>
            <person name="Ferreira P."/>
            <person name="Ruiz-Duenas F.J."/>
            <person name="Held B."/>
            <person name="Canessa P."/>
            <person name="Larrondo L.F."/>
            <person name="Schmoll M."/>
            <person name="Druzhinina I.S."/>
            <person name="Kubicek C.P."/>
            <person name="Gaskell J.A."/>
            <person name="Kersten P."/>
            <person name="St John F."/>
            <person name="Glasner J."/>
            <person name="Sabat G."/>
            <person name="Splinter BonDurant S."/>
            <person name="Syed K."/>
            <person name="Yadav J."/>
            <person name="Mgbeahuruike A.C."/>
            <person name="Kovalchuk A."/>
            <person name="Asiegbu F.O."/>
            <person name="Lackner G."/>
            <person name="Hoffmeister D."/>
            <person name="Rencoret J."/>
            <person name="Gutierrez A."/>
            <person name="Sun H."/>
            <person name="Lindquist E."/>
            <person name="Barry K."/>
            <person name="Riley R."/>
            <person name="Grigoriev I.V."/>
            <person name="Henrissat B."/>
            <person name="Kues U."/>
            <person name="Berka R.M."/>
            <person name="Martinez A.T."/>
            <person name="Covert S.F."/>
            <person name="Blanchette R.A."/>
            <person name="Cullen D."/>
        </authorList>
    </citation>
    <scope>NUCLEOTIDE SEQUENCE [LARGE SCALE GENOMIC DNA]</scope>
    <source>
        <strain evidence="2 3">11061_1 CR5-6</strain>
    </source>
</reference>
<keyword evidence="3" id="KW-1185">Reference proteome</keyword>
<organism evidence="2 3">
    <name type="scientific">Phlebiopsis gigantea (strain 11061_1 CR5-6)</name>
    <name type="common">White-rot fungus</name>
    <name type="synonym">Peniophora gigantea</name>
    <dbReference type="NCBI Taxonomy" id="745531"/>
    <lineage>
        <taxon>Eukaryota</taxon>
        <taxon>Fungi</taxon>
        <taxon>Dikarya</taxon>
        <taxon>Basidiomycota</taxon>
        <taxon>Agaricomycotina</taxon>
        <taxon>Agaricomycetes</taxon>
        <taxon>Polyporales</taxon>
        <taxon>Phanerochaetaceae</taxon>
        <taxon>Phlebiopsis</taxon>
    </lineage>
</organism>
<protein>
    <submittedName>
        <fullName evidence="2">Uncharacterized protein</fullName>
    </submittedName>
</protein>
<feature type="transmembrane region" description="Helical" evidence="1">
    <location>
        <begin position="195"/>
        <end position="215"/>
    </location>
</feature>